<reference evidence="3" key="1">
    <citation type="submission" date="2013-01" db="EMBL/GenBank/DDBJ databases">
        <title>Draft Genome Sequence of a Mulberry Tree, Morus notabilis C.K. Schneid.</title>
        <authorList>
            <person name="He N."/>
            <person name="Zhao S."/>
        </authorList>
    </citation>
    <scope>NUCLEOTIDE SEQUENCE</scope>
</reference>
<dbReference type="AlphaFoldDB" id="W9RUD1"/>
<evidence type="ECO:0000313" key="3">
    <source>
        <dbReference type="Proteomes" id="UP000030645"/>
    </source>
</evidence>
<accession>W9RUD1</accession>
<dbReference type="Proteomes" id="UP000030645">
    <property type="component" value="Unassembled WGS sequence"/>
</dbReference>
<proteinExistence type="predicted"/>
<dbReference type="STRING" id="981085.W9RUD1"/>
<dbReference type="Gene3D" id="3.65.10.20">
    <property type="entry name" value="RNA 3'-terminal phosphate cyclase domain"/>
    <property type="match status" value="1"/>
</dbReference>
<keyword evidence="3" id="KW-1185">Reference proteome</keyword>
<dbReference type="PANTHER" id="PTHR36786">
    <property type="entry name" value="2-ISOPROPYLMALATE SYNTHASE"/>
    <property type="match status" value="1"/>
</dbReference>
<dbReference type="eggNOG" id="ENOG502QSWA">
    <property type="taxonomic scope" value="Eukaryota"/>
</dbReference>
<name>W9RUD1_9ROSA</name>
<sequence>MVSKERKISSKPTTAAKDSHAQFRGFQTLISAIQSSEGLKPPVLKSWYCILVNLSLKESIGCSDNKDSPNCSDTGLKMEPKDRSLVAERLFEELGNRFETLFSALCDVSANRENGHAILGSDVWANVDELTLLLRCCMVILTLVDEALVLEKFQVLLLILGKLKSFVTSGGNEKRPVTFKKFISREFSFGDATSATAVSEDFVASISILEPSEPCRPFLCAILEVFADELSMHRLLREYFMLVDYASCTSRALFSGHFLNDGIASVLEVISLHFIISFSDEQGFEHFLNRLSCGDCKRFRVPDLSLNAAVSLLLNPIILSAPKMFQAHLILLVSEAIGVSMSSNIRPSVRLMTCYLTAFERSVILYTRFMSTLLMDGHPIGSKDSCANHGSFGRRYESSFKHHIHEVTNAKVCDVVCKSDSLWRSHLSNTFSKEKPDLLAESTAYINESQQGFDESCKNDISSILNSILLGAFLDNISDTVLSRKGGTSSQDICLIAAMLKLISSLMSIVFWCLRNAKDYSCLKALEDASSCKEYDFIVDVISCFRQFNVSLPSQKKLFCLMKTHRIRHKTTKWMLLHFSGLLSLSFVSGFDLLVKNCAIVIETLMNLYVFEEGNVVTMRSLLVSGSESFSSYTPPVKVEEALVDQKSSQKIVSKIKKIQTMCLRSESLPRFPLRPENKIGETSQNASILKCTRESTFGVEEETEESYNGKVYLQYLTKEPSKEPDYDELADFVECKPGKDYCRWLKDKERYRKWKSKKMAVVSSWNLLIICFRMFIYPLIINLAHKAGKDVGVQIASVLLGEIEQVVVVDSKHQVLLFLLCALCPQDISKVGVGKLSPYGISENS</sequence>
<feature type="domain" description="DUF7812" evidence="1">
    <location>
        <begin position="132"/>
        <end position="618"/>
    </location>
</feature>
<evidence type="ECO:0000313" key="2">
    <source>
        <dbReference type="EMBL" id="EXB73272.1"/>
    </source>
</evidence>
<dbReference type="InterPro" id="IPR037136">
    <property type="entry name" value="RNA3'_phos_cyclase_dom_sf"/>
</dbReference>
<dbReference type="InterPro" id="IPR056714">
    <property type="entry name" value="DUF7812"/>
</dbReference>
<protein>
    <recommendedName>
        <fullName evidence="1">DUF7812 domain-containing protein</fullName>
    </recommendedName>
</protein>
<organism evidence="2 3">
    <name type="scientific">Morus notabilis</name>
    <dbReference type="NCBI Taxonomy" id="981085"/>
    <lineage>
        <taxon>Eukaryota</taxon>
        <taxon>Viridiplantae</taxon>
        <taxon>Streptophyta</taxon>
        <taxon>Embryophyta</taxon>
        <taxon>Tracheophyta</taxon>
        <taxon>Spermatophyta</taxon>
        <taxon>Magnoliopsida</taxon>
        <taxon>eudicotyledons</taxon>
        <taxon>Gunneridae</taxon>
        <taxon>Pentapetalae</taxon>
        <taxon>rosids</taxon>
        <taxon>fabids</taxon>
        <taxon>Rosales</taxon>
        <taxon>Moraceae</taxon>
        <taxon>Moreae</taxon>
        <taxon>Morus</taxon>
    </lineage>
</organism>
<dbReference type="EMBL" id="KE344637">
    <property type="protein sequence ID" value="EXB73272.1"/>
    <property type="molecule type" value="Genomic_DNA"/>
</dbReference>
<dbReference type="Pfam" id="PF25104">
    <property type="entry name" value="DUF7812"/>
    <property type="match status" value="1"/>
</dbReference>
<gene>
    <name evidence="2" type="ORF">L484_009350</name>
</gene>
<dbReference type="PANTHER" id="PTHR36786:SF1">
    <property type="entry name" value="2-ISOPROPYLMALATE SYNTHASE"/>
    <property type="match status" value="1"/>
</dbReference>
<evidence type="ECO:0000259" key="1">
    <source>
        <dbReference type="Pfam" id="PF25104"/>
    </source>
</evidence>